<dbReference type="RefSeq" id="WP_244823793.1">
    <property type="nucleotide sequence ID" value="NZ_CP112998.1"/>
</dbReference>
<dbReference type="Proteomes" id="UP001164653">
    <property type="component" value="Chromosome"/>
</dbReference>
<dbReference type="KEGG" id="dpf:ON006_20865"/>
<reference evidence="1" key="1">
    <citation type="submission" date="2022-11" db="EMBL/GenBank/DDBJ databases">
        <title>Dyadobacter pollutisoli sp. nov., isolated from plastic dumped soil.</title>
        <authorList>
            <person name="Kim J.M."/>
            <person name="Kim K.R."/>
            <person name="Lee J.K."/>
            <person name="Hao L."/>
            <person name="Jeon C.O."/>
        </authorList>
    </citation>
    <scope>NUCLEOTIDE SEQUENCE</scope>
    <source>
        <strain evidence="1">U1</strain>
    </source>
</reference>
<organism evidence="1 2">
    <name type="scientific">Dyadobacter pollutisoli</name>
    <dbReference type="NCBI Taxonomy" id="2910158"/>
    <lineage>
        <taxon>Bacteria</taxon>
        <taxon>Pseudomonadati</taxon>
        <taxon>Bacteroidota</taxon>
        <taxon>Cytophagia</taxon>
        <taxon>Cytophagales</taxon>
        <taxon>Spirosomataceae</taxon>
        <taxon>Dyadobacter</taxon>
    </lineage>
</organism>
<keyword evidence="2" id="KW-1185">Reference proteome</keyword>
<name>A0A9E8SJY1_9BACT</name>
<accession>A0A9E8SJY1</accession>
<protein>
    <recommendedName>
        <fullName evidence="3">Addiction module component</fullName>
    </recommendedName>
</protein>
<evidence type="ECO:0000313" key="2">
    <source>
        <dbReference type="Proteomes" id="UP001164653"/>
    </source>
</evidence>
<gene>
    <name evidence="1" type="ORF">ON006_20865</name>
</gene>
<evidence type="ECO:0008006" key="3">
    <source>
        <dbReference type="Google" id="ProtNLM"/>
    </source>
</evidence>
<sequence length="81" mass="9533">MQHQSGTNMALTYHIRIKKDYAASLIEDLQKMDAIELVKELDDENVPAWQKEEVNQRIKKYKDQPDLLIDEDPVFKMLDAE</sequence>
<dbReference type="AlphaFoldDB" id="A0A9E8SJY1"/>
<evidence type="ECO:0000313" key="1">
    <source>
        <dbReference type="EMBL" id="WAC10201.1"/>
    </source>
</evidence>
<proteinExistence type="predicted"/>
<dbReference type="EMBL" id="CP112998">
    <property type="protein sequence ID" value="WAC10201.1"/>
    <property type="molecule type" value="Genomic_DNA"/>
</dbReference>